<proteinExistence type="predicted"/>
<dbReference type="Proteomes" id="UP001234297">
    <property type="component" value="Chromosome 5"/>
</dbReference>
<keyword evidence="2" id="KW-1185">Reference proteome</keyword>
<evidence type="ECO:0000313" key="1">
    <source>
        <dbReference type="EMBL" id="KAJ8639250.1"/>
    </source>
</evidence>
<organism evidence="1 2">
    <name type="scientific">Persea americana</name>
    <name type="common">Avocado</name>
    <dbReference type="NCBI Taxonomy" id="3435"/>
    <lineage>
        <taxon>Eukaryota</taxon>
        <taxon>Viridiplantae</taxon>
        <taxon>Streptophyta</taxon>
        <taxon>Embryophyta</taxon>
        <taxon>Tracheophyta</taxon>
        <taxon>Spermatophyta</taxon>
        <taxon>Magnoliopsida</taxon>
        <taxon>Magnoliidae</taxon>
        <taxon>Laurales</taxon>
        <taxon>Lauraceae</taxon>
        <taxon>Persea</taxon>
    </lineage>
</organism>
<accession>A0ACC2M0R8</accession>
<protein>
    <submittedName>
        <fullName evidence="1">Uncharacterized protein</fullName>
    </submittedName>
</protein>
<sequence>MDRLARALENTDRSIQIHVSEFEGKLNADEYCDWIASLEVFFDWKVLSDGRKVQFVVTKLKGHALIWWQQYQRNRDRRGIPRVSTWVEMKVKLDEKFLPLDYSQTLYQKFHQLHQRSNQSVADYTEQFYQFLSRVSFHETNDQLVARYVSGLKYTLKGELIMHSLGSLEEAYQMALKAEEKCKWSSYRKPESFKNVKDKTKKVGASSSERPNPQQGGGNKERGKGVTISFKCFKCAEAGHRSYECPKKKVELQLVEEGQEDEEQEPVYDDESEGFEEEQCDPNFDAESLVIRRVMIAQEDDQWLRHNIFRTYCISNGKNCVLMIDSGSCENMVSQIMIDKLKLTCECHSKPYKVSWFRKGGEIKVTHQSRIKFSVGKCEDEIYFDVLPMDACHLLLGRPVQFDKLVQHDGRKKTYTVVCVEPIKRCSYHHPISKPSQLVDL</sequence>
<comment type="caution">
    <text evidence="1">The sequence shown here is derived from an EMBL/GenBank/DDBJ whole genome shotgun (WGS) entry which is preliminary data.</text>
</comment>
<gene>
    <name evidence="1" type="ORF">MRB53_015944</name>
</gene>
<reference evidence="1 2" key="1">
    <citation type="journal article" date="2022" name="Hortic Res">
        <title>A haplotype resolved chromosomal level avocado genome allows analysis of novel avocado genes.</title>
        <authorList>
            <person name="Nath O."/>
            <person name="Fletcher S.J."/>
            <person name="Hayward A."/>
            <person name="Shaw L.M."/>
            <person name="Masouleh A.K."/>
            <person name="Furtado A."/>
            <person name="Henry R.J."/>
            <person name="Mitter N."/>
        </authorList>
    </citation>
    <scope>NUCLEOTIDE SEQUENCE [LARGE SCALE GENOMIC DNA]</scope>
    <source>
        <strain evidence="2">cv. Hass</strain>
    </source>
</reference>
<evidence type="ECO:0000313" key="2">
    <source>
        <dbReference type="Proteomes" id="UP001234297"/>
    </source>
</evidence>
<name>A0ACC2M0R8_PERAE</name>
<dbReference type="EMBL" id="CM056813">
    <property type="protein sequence ID" value="KAJ8639250.1"/>
    <property type="molecule type" value="Genomic_DNA"/>
</dbReference>